<dbReference type="RefSeq" id="WP_311653421.1">
    <property type="nucleotide sequence ID" value="NZ_JAVRIB010000011.1"/>
</dbReference>
<keyword evidence="11" id="KW-0547">Nucleotide-binding</keyword>
<accession>A0ABU3C2E1</accession>
<organism evidence="20 21">
    <name type="scientific">Spectribacter hydrogenoxidans</name>
    <dbReference type="NCBI Taxonomy" id="3075608"/>
    <lineage>
        <taxon>Bacteria</taxon>
        <taxon>Pseudomonadati</taxon>
        <taxon>Pseudomonadota</taxon>
        <taxon>Gammaproteobacteria</taxon>
        <taxon>Salinisphaerales</taxon>
        <taxon>Salinisphaeraceae</taxon>
        <taxon>Spectribacter</taxon>
    </lineage>
</organism>
<evidence type="ECO:0000313" key="20">
    <source>
        <dbReference type="EMBL" id="MDT0635524.1"/>
    </source>
</evidence>
<sequence length="442" mass="49266">MSMRSAAVVSAWRREVVVLAVWLAAWTLIGAAFGYALWAAFTGLIVYLVMHLVYTNRLHRWLVNDDRDPPEGLGVWQDIFVEFNRLKQRNRKRKKRLKSIVNEFQASTAALPDGAVVLDGQGRIVWFNQAAAALVGLRAPQDLGQRVTNLVRHPRFSTLINAPDAQPGEVEVPSPISEHGVLMLRIIPYGNGQQLLIARDVSEQKRMEATRRDFVANASHELRTPLTVLRGYLEMMEEETGKAGALEQWRAPVREMGQQALRMSRIIESLLRLARVEAEGLQQRQEVVDMAALIERLVADARRRDTAGHRFETEIQAGLSLFGRPGELESVAGNLIANAVQYTPEGGEIAVRWWLDADMVKLSVSDTGIGIEQRHLPRLTERFYRVDAARSTATGGTGLGLAIVKHCLEHHEAELSVDSEPGVGSTFTCRFPRQRAHVANAA</sequence>
<dbReference type="SMART" id="SM00388">
    <property type="entry name" value="HisKA"/>
    <property type="match status" value="1"/>
</dbReference>
<evidence type="ECO:0000259" key="19">
    <source>
        <dbReference type="PROSITE" id="PS50112"/>
    </source>
</evidence>
<comment type="catalytic activity">
    <reaction evidence="1">
        <text>ATP + protein L-histidine = ADP + protein N-phospho-L-histidine.</text>
        <dbReference type="EC" id="2.7.13.3"/>
    </reaction>
</comment>
<name>A0ABU3C2E1_9GAMM</name>
<evidence type="ECO:0000256" key="2">
    <source>
        <dbReference type="ARBA" id="ARBA00004236"/>
    </source>
</evidence>
<evidence type="ECO:0000256" key="1">
    <source>
        <dbReference type="ARBA" id="ARBA00000085"/>
    </source>
</evidence>
<dbReference type="Pfam" id="PF02518">
    <property type="entry name" value="HATPase_c"/>
    <property type="match status" value="1"/>
</dbReference>
<evidence type="ECO:0000259" key="18">
    <source>
        <dbReference type="PROSITE" id="PS50109"/>
    </source>
</evidence>
<evidence type="ECO:0000256" key="3">
    <source>
        <dbReference type="ARBA" id="ARBA00012438"/>
    </source>
</evidence>
<evidence type="ECO:0000256" key="16">
    <source>
        <dbReference type="ARBA" id="ARBA00023136"/>
    </source>
</evidence>
<evidence type="ECO:0000256" key="11">
    <source>
        <dbReference type="ARBA" id="ARBA00022741"/>
    </source>
</evidence>
<evidence type="ECO:0000256" key="13">
    <source>
        <dbReference type="ARBA" id="ARBA00022840"/>
    </source>
</evidence>
<keyword evidence="9" id="KW-0808">Transferase</keyword>
<dbReference type="InterPro" id="IPR005467">
    <property type="entry name" value="His_kinase_dom"/>
</dbReference>
<dbReference type="Pfam" id="PF00512">
    <property type="entry name" value="HisKA"/>
    <property type="match status" value="1"/>
</dbReference>
<keyword evidence="21" id="KW-1185">Reference proteome</keyword>
<keyword evidence="10" id="KW-0812">Transmembrane</keyword>
<dbReference type="Pfam" id="PF00989">
    <property type="entry name" value="PAS"/>
    <property type="match status" value="1"/>
</dbReference>
<proteinExistence type="predicted"/>
<reference evidence="20 21" key="1">
    <citation type="submission" date="2023-09" db="EMBL/GenBank/DDBJ databases">
        <authorList>
            <person name="Rey-Velasco X."/>
        </authorList>
    </citation>
    <scope>NUCLEOTIDE SEQUENCE [LARGE SCALE GENOMIC DNA]</scope>
    <source>
        <strain evidence="20 21">W335</strain>
    </source>
</reference>
<comment type="subcellular location">
    <subcellularLocation>
        <location evidence="2">Cell membrane</location>
    </subcellularLocation>
</comment>
<evidence type="ECO:0000313" key="21">
    <source>
        <dbReference type="Proteomes" id="UP001251857"/>
    </source>
</evidence>
<dbReference type="InterPro" id="IPR000014">
    <property type="entry name" value="PAS"/>
</dbReference>
<protein>
    <recommendedName>
        <fullName evidence="4">Phosphate regulon sensor protein PhoR</fullName>
        <ecNumber evidence="3">2.7.13.3</ecNumber>
    </recommendedName>
</protein>
<keyword evidence="6" id="KW-1003">Cell membrane</keyword>
<evidence type="ECO:0000256" key="12">
    <source>
        <dbReference type="ARBA" id="ARBA00022777"/>
    </source>
</evidence>
<feature type="domain" description="Histidine kinase" evidence="18">
    <location>
        <begin position="217"/>
        <end position="435"/>
    </location>
</feature>
<dbReference type="Proteomes" id="UP001251857">
    <property type="component" value="Unassembled WGS sequence"/>
</dbReference>
<dbReference type="SUPFAM" id="SSF55874">
    <property type="entry name" value="ATPase domain of HSP90 chaperone/DNA topoisomerase II/histidine kinase"/>
    <property type="match status" value="1"/>
</dbReference>
<evidence type="ECO:0000256" key="7">
    <source>
        <dbReference type="ARBA" id="ARBA00022553"/>
    </source>
</evidence>
<keyword evidence="7" id="KW-0597">Phosphoprotein</keyword>
<dbReference type="InterPro" id="IPR003661">
    <property type="entry name" value="HisK_dim/P_dom"/>
</dbReference>
<evidence type="ECO:0000256" key="8">
    <source>
        <dbReference type="ARBA" id="ARBA00022592"/>
    </source>
</evidence>
<dbReference type="Gene3D" id="1.10.287.130">
    <property type="match status" value="1"/>
</dbReference>
<dbReference type="InterPro" id="IPR014310">
    <property type="entry name" value="Sig_transdc_His_kinase_PhoR"/>
</dbReference>
<dbReference type="PRINTS" id="PR00344">
    <property type="entry name" value="BCTRLSENSOR"/>
</dbReference>
<dbReference type="GO" id="GO:0016301">
    <property type="term" value="F:kinase activity"/>
    <property type="evidence" value="ECO:0007669"/>
    <property type="project" value="UniProtKB-KW"/>
</dbReference>
<evidence type="ECO:0000256" key="14">
    <source>
        <dbReference type="ARBA" id="ARBA00022989"/>
    </source>
</evidence>
<comment type="caution">
    <text evidence="20">The sequence shown here is derived from an EMBL/GenBank/DDBJ whole genome shotgun (WGS) entry which is preliminary data.</text>
</comment>
<dbReference type="CDD" id="cd00130">
    <property type="entry name" value="PAS"/>
    <property type="match status" value="1"/>
</dbReference>
<keyword evidence="5" id="KW-0813">Transport</keyword>
<keyword evidence="12 20" id="KW-0418">Kinase</keyword>
<dbReference type="NCBIfam" id="TIGR02966">
    <property type="entry name" value="phoR_proteo"/>
    <property type="match status" value="1"/>
</dbReference>
<evidence type="ECO:0000256" key="5">
    <source>
        <dbReference type="ARBA" id="ARBA00022448"/>
    </source>
</evidence>
<dbReference type="SMART" id="SM00387">
    <property type="entry name" value="HATPase_c"/>
    <property type="match status" value="1"/>
</dbReference>
<keyword evidence="14" id="KW-1133">Transmembrane helix</keyword>
<keyword evidence="15" id="KW-0902">Two-component regulatory system</keyword>
<evidence type="ECO:0000256" key="10">
    <source>
        <dbReference type="ARBA" id="ARBA00022692"/>
    </source>
</evidence>
<dbReference type="PANTHER" id="PTHR45453:SF1">
    <property type="entry name" value="PHOSPHATE REGULON SENSOR PROTEIN PHOR"/>
    <property type="match status" value="1"/>
</dbReference>
<dbReference type="InterPro" id="IPR036890">
    <property type="entry name" value="HATPase_C_sf"/>
</dbReference>
<dbReference type="InterPro" id="IPR050351">
    <property type="entry name" value="BphY/WalK/GraS-like"/>
</dbReference>
<dbReference type="InterPro" id="IPR004358">
    <property type="entry name" value="Sig_transdc_His_kin-like_C"/>
</dbReference>
<comment type="function">
    <text evidence="17">Member of the two-component regulatory system PhoR/PhoB involved in the phosphate regulon genes expression. PhoR may function as a membrane-associated protein kinase that phosphorylates PhoB in response to environmental signals.</text>
</comment>
<dbReference type="InterPro" id="IPR036097">
    <property type="entry name" value="HisK_dim/P_sf"/>
</dbReference>
<dbReference type="SUPFAM" id="SSF55785">
    <property type="entry name" value="PYP-like sensor domain (PAS domain)"/>
    <property type="match status" value="1"/>
</dbReference>
<evidence type="ECO:0000256" key="17">
    <source>
        <dbReference type="ARBA" id="ARBA00025207"/>
    </source>
</evidence>
<dbReference type="CDD" id="cd00082">
    <property type="entry name" value="HisKA"/>
    <property type="match status" value="1"/>
</dbReference>
<keyword evidence="13" id="KW-0067">ATP-binding</keyword>
<evidence type="ECO:0000256" key="4">
    <source>
        <dbReference type="ARBA" id="ARBA00019665"/>
    </source>
</evidence>
<gene>
    <name evidence="20" type="primary">phoR</name>
    <name evidence="20" type="ORF">RM532_11230</name>
</gene>
<dbReference type="Gene3D" id="3.30.565.10">
    <property type="entry name" value="Histidine kinase-like ATPase, C-terminal domain"/>
    <property type="match status" value="1"/>
</dbReference>
<evidence type="ECO:0000256" key="6">
    <source>
        <dbReference type="ARBA" id="ARBA00022475"/>
    </source>
</evidence>
<dbReference type="EMBL" id="JAVRIB010000011">
    <property type="protein sequence ID" value="MDT0635524.1"/>
    <property type="molecule type" value="Genomic_DNA"/>
</dbReference>
<dbReference type="PANTHER" id="PTHR45453">
    <property type="entry name" value="PHOSPHATE REGULON SENSOR PROTEIN PHOR"/>
    <property type="match status" value="1"/>
</dbReference>
<keyword evidence="8" id="KW-0592">Phosphate transport</keyword>
<dbReference type="InterPro" id="IPR003594">
    <property type="entry name" value="HATPase_dom"/>
</dbReference>
<dbReference type="Pfam" id="PF11808">
    <property type="entry name" value="PhoR"/>
    <property type="match status" value="1"/>
</dbReference>
<evidence type="ECO:0000256" key="9">
    <source>
        <dbReference type="ARBA" id="ARBA00022679"/>
    </source>
</evidence>
<dbReference type="InterPro" id="IPR013767">
    <property type="entry name" value="PAS_fold"/>
</dbReference>
<dbReference type="SUPFAM" id="SSF47384">
    <property type="entry name" value="Homodimeric domain of signal transducing histidine kinase"/>
    <property type="match status" value="1"/>
</dbReference>
<evidence type="ECO:0000256" key="15">
    <source>
        <dbReference type="ARBA" id="ARBA00023012"/>
    </source>
</evidence>
<dbReference type="NCBIfam" id="NF008235">
    <property type="entry name" value="PRK11006.1"/>
    <property type="match status" value="1"/>
</dbReference>
<feature type="domain" description="PAS" evidence="19">
    <location>
        <begin position="93"/>
        <end position="154"/>
    </location>
</feature>
<dbReference type="Gene3D" id="3.30.450.20">
    <property type="entry name" value="PAS domain"/>
    <property type="match status" value="1"/>
</dbReference>
<dbReference type="InterPro" id="IPR035965">
    <property type="entry name" value="PAS-like_dom_sf"/>
</dbReference>
<dbReference type="PROSITE" id="PS50109">
    <property type="entry name" value="HIS_KIN"/>
    <property type="match status" value="1"/>
</dbReference>
<dbReference type="EC" id="2.7.13.3" evidence="3"/>
<dbReference type="InterPro" id="IPR021766">
    <property type="entry name" value="PhoR_N"/>
</dbReference>
<keyword evidence="16" id="KW-0472">Membrane</keyword>
<dbReference type="PROSITE" id="PS50112">
    <property type="entry name" value="PAS"/>
    <property type="match status" value="1"/>
</dbReference>
<dbReference type="SMART" id="SM00091">
    <property type="entry name" value="PAS"/>
    <property type="match status" value="1"/>
</dbReference>